<dbReference type="PROSITE" id="PS50203">
    <property type="entry name" value="CALPAIN_CAT"/>
    <property type="match status" value="1"/>
</dbReference>
<dbReference type="Pfam" id="PF00648">
    <property type="entry name" value="Peptidase_C2"/>
    <property type="match status" value="1"/>
</dbReference>
<keyword evidence="3 6" id="KW-0378">Hydrolase</keyword>
<evidence type="ECO:0000256" key="4">
    <source>
        <dbReference type="ARBA" id="ARBA00022807"/>
    </source>
</evidence>
<organism evidence="8 9">
    <name type="scientific">Blepharisma stoltei</name>
    <dbReference type="NCBI Taxonomy" id="1481888"/>
    <lineage>
        <taxon>Eukaryota</taxon>
        <taxon>Sar</taxon>
        <taxon>Alveolata</taxon>
        <taxon>Ciliophora</taxon>
        <taxon>Postciliodesmatophora</taxon>
        <taxon>Heterotrichea</taxon>
        <taxon>Heterotrichida</taxon>
        <taxon>Blepharismidae</taxon>
        <taxon>Blepharisma</taxon>
    </lineage>
</organism>
<proteinExistence type="inferred from homology"/>
<feature type="active site" evidence="5 6">
    <location>
        <position position="220"/>
    </location>
</feature>
<protein>
    <recommendedName>
        <fullName evidence="7">Calpain catalytic domain-containing protein</fullName>
    </recommendedName>
</protein>
<evidence type="ECO:0000313" key="8">
    <source>
        <dbReference type="EMBL" id="CAG9325980.1"/>
    </source>
</evidence>
<dbReference type="SMART" id="SM00230">
    <property type="entry name" value="CysPc"/>
    <property type="match status" value="1"/>
</dbReference>
<dbReference type="InterPro" id="IPR001300">
    <property type="entry name" value="Peptidase_C2_calpain_cat"/>
</dbReference>
<keyword evidence="4 6" id="KW-0788">Thiol protease</keyword>
<dbReference type="AlphaFoldDB" id="A0AAU9JK27"/>
<dbReference type="SUPFAM" id="SSF47473">
    <property type="entry name" value="EF-hand"/>
    <property type="match status" value="1"/>
</dbReference>
<dbReference type="InterPro" id="IPR011992">
    <property type="entry name" value="EF-hand-dom_pair"/>
</dbReference>
<keyword evidence="2 6" id="KW-0645">Protease</keyword>
<dbReference type="EMBL" id="CAJZBQ010000039">
    <property type="protein sequence ID" value="CAG9325980.1"/>
    <property type="molecule type" value="Genomic_DNA"/>
</dbReference>
<comment type="similarity">
    <text evidence="1">Belongs to the peptidase C2 family.</text>
</comment>
<evidence type="ECO:0000256" key="2">
    <source>
        <dbReference type="ARBA" id="ARBA00022670"/>
    </source>
</evidence>
<evidence type="ECO:0000313" key="9">
    <source>
        <dbReference type="Proteomes" id="UP001162131"/>
    </source>
</evidence>
<feature type="domain" description="Calpain catalytic" evidence="7">
    <location>
        <begin position="6"/>
        <end position="299"/>
    </location>
</feature>
<evidence type="ECO:0000256" key="3">
    <source>
        <dbReference type="ARBA" id="ARBA00022801"/>
    </source>
</evidence>
<comment type="caution">
    <text evidence="8">The sequence shown here is derived from an EMBL/GenBank/DDBJ whole genome shotgun (WGS) entry which is preliminary data.</text>
</comment>
<dbReference type="PANTHER" id="PTHR10183:SF379">
    <property type="entry name" value="CALPAIN-5"/>
    <property type="match status" value="1"/>
</dbReference>
<dbReference type="SUPFAM" id="SSF54001">
    <property type="entry name" value="Cysteine proteinases"/>
    <property type="match status" value="1"/>
</dbReference>
<sequence>MIRNMLYEDPYFGPNEYSIYGDSPNRTIPYEIQWIRPHQILGPAARLFSDEMVSDDIKQGYLGNCWFISDMIALIEHPMKIAGLFGTDELEHSQGKYHIRLCKNGEIINVVIDDLIPCIAGTDTPIFTKSNWVDFWMLLLEKAYAKVHGSYLSLKGGFAHEAFMDLTGLPSFRYEIDIIQEKDEVEEFLLKLIDWNSKKFPMVASTRSGIQDNSGLSPTHCYTIIRVVQTGNFLLINLRNPWGRASWTGDFNPRSDCWTQEIIEKVNQNGRLNLDDGSFWMKYEDFLIYFNVLYLCNIELEIEKRERNIFKKIEGIGSQALWCYMITVRENDTEIVLGIHQEDERSVGVKKYRKYLDLGIVVMSYDGNVYMPYRCSEKMLTDRDLQMELSLPQGKYLITPISSGTAFTRPSDSEKQVFPLITEEGSMHPLFQSTIKDIFRRTDIHMNQAVNYQEFMTMYSRIEPDLTEDEFTSILCRTYDSNSNRLTLNGFYEFFMAQTLDKGEETIRNCLSLLGYDSDFYSLQSRAVVFTMHSNKYVDLVTHSLTEQMNLQAWMSVALLKGKIDANVLNVKVYKIVKSGGFTILAHNESASIMSITSDFSRSYNLIFSSGSAICENVLDAGSWQIIQHLVCRDLKSEYQISYYVNVRSIS</sequence>
<dbReference type="InterPro" id="IPR038765">
    <property type="entry name" value="Papain-like_cys_pep_sf"/>
</dbReference>
<dbReference type="PANTHER" id="PTHR10183">
    <property type="entry name" value="CALPAIN"/>
    <property type="match status" value="1"/>
</dbReference>
<name>A0AAU9JK27_9CILI</name>
<gene>
    <name evidence="8" type="ORF">BSTOLATCC_MIC39760</name>
</gene>
<dbReference type="Proteomes" id="UP001162131">
    <property type="component" value="Unassembled WGS sequence"/>
</dbReference>
<dbReference type="CDD" id="cd00044">
    <property type="entry name" value="CysPc"/>
    <property type="match status" value="1"/>
</dbReference>
<feature type="active site" evidence="5 6">
    <location>
        <position position="65"/>
    </location>
</feature>
<evidence type="ECO:0000256" key="6">
    <source>
        <dbReference type="PROSITE-ProRule" id="PRU00239"/>
    </source>
</evidence>
<evidence type="ECO:0000256" key="5">
    <source>
        <dbReference type="PIRSR" id="PIRSR622684-1"/>
    </source>
</evidence>
<accession>A0AAU9JK27</accession>
<dbReference type="Gene3D" id="3.90.70.10">
    <property type="entry name" value="Cysteine proteinases"/>
    <property type="match status" value="1"/>
</dbReference>
<dbReference type="PRINTS" id="PR00704">
    <property type="entry name" value="CALPAIN"/>
</dbReference>
<dbReference type="Gene3D" id="1.10.238.10">
    <property type="entry name" value="EF-hand"/>
    <property type="match status" value="1"/>
</dbReference>
<evidence type="ECO:0000259" key="7">
    <source>
        <dbReference type="PROSITE" id="PS50203"/>
    </source>
</evidence>
<dbReference type="InterPro" id="IPR022684">
    <property type="entry name" value="Calpain_cysteine_protease"/>
</dbReference>
<evidence type="ECO:0000256" key="1">
    <source>
        <dbReference type="ARBA" id="ARBA00007623"/>
    </source>
</evidence>
<feature type="active site" evidence="5 6">
    <location>
        <position position="240"/>
    </location>
</feature>
<dbReference type="GO" id="GO:0006508">
    <property type="term" value="P:proteolysis"/>
    <property type="evidence" value="ECO:0007669"/>
    <property type="project" value="UniProtKB-KW"/>
</dbReference>
<reference evidence="8" key="1">
    <citation type="submission" date="2021-09" db="EMBL/GenBank/DDBJ databases">
        <authorList>
            <consortium name="AG Swart"/>
            <person name="Singh M."/>
            <person name="Singh A."/>
            <person name="Seah K."/>
            <person name="Emmerich C."/>
        </authorList>
    </citation>
    <scope>NUCLEOTIDE SEQUENCE</scope>
    <source>
        <strain evidence="8">ATCC30299</strain>
    </source>
</reference>
<dbReference type="GO" id="GO:0004198">
    <property type="term" value="F:calcium-dependent cysteine-type endopeptidase activity"/>
    <property type="evidence" value="ECO:0007669"/>
    <property type="project" value="InterPro"/>
</dbReference>
<keyword evidence="9" id="KW-1185">Reference proteome</keyword>